<dbReference type="PANTHER" id="PTHR13954:SF6">
    <property type="entry name" value="NON-SPECIFIC SERINE_THREONINE PROTEIN KINASE"/>
    <property type="match status" value="1"/>
</dbReference>
<sequence length="421" mass="50387">MMSASNNTIVEKYRKICDNLFLEKKSLTENKDLNEGYIMNNNQKREDIIMLKEKINNDFYCQFCYKAFEKKSQFILYRIRCMPFSGYHYVAYEKFDYTLTSFVKSEDYTEKNVEKIIINILSEIESLHQQNIYIFNINPDGIAINKNCAVYFLDFFMSRNSKENPVIPLSSRFGPNDFAAPELILFRMNGKQFDNHEAADIFSIFCCIFFSFTLYNPFEKNRSHTCKNIMNKEFKIKFRTLDYVMILDSYKIFLLKNLMQKTLFFEPNRRFNFHDIRNHPFFWDLQKVSDFFFNNSKKIENPTEHLRGENFDEGRYTNFLKSFHEQKQELLGFVRNETEENNIFNHNNFQLTTFILENFPTLFHDLWNNNEKSQLVCPAENIASSNSFFNDLTKFSPDFSPRYNIPQLSTNTPKMIYPLYA</sequence>
<gene>
    <name evidence="2" type="ORF">CHIRRI_LOCUS13654</name>
</gene>
<evidence type="ECO:0000313" key="3">
    <source>
        <dbReference type="Proteomes" id="UP001153620"/>
    </source>
</evidence>
<dbReference type="Proteomes" id="UP001153620">
    <property type="component" value="Chromosome 4"/>
</dbReference>
<dbReference type="GO" id="GO:0005524">
    <property type="term" value="F:ATP binding"/>
    <property type="evidence" value="ECO:0007669"/>
    <property type="project" value="InterPro"/>
</dbReference>
<proteinExistence type="predicted"/>
<keyword evidence="3" id="KW-1185">Reference proteome</keyword>
<dbReference type="Gene3D" id="1.10.510.10">
    <property type="entry name" value="Transferase(Phosphotransferase) domain 1"/>
    <property type="match status" value="1"/>
</dbReference>
<dbReference type="InterPro" id="IPR000719">
    <property type="entry name" value="Prot_kinase_dom"/>
</dbReference>
<dbReference type="InterPro" id="IPR045133">
    <property type="entry name" value="IRE1/2-like"/>
</dbReference>
<dbReference type="GO" id="GO:0051082">
    <property type="term" value="F:unfolded protein binding"/>
    <property type="evidence" value="ECO:0007669"/>
    <property type="project" value="TreeGrafter"/>
</dbReference>
<protein>
    <recommendedName>
        <fullName evidence="1">Protein kinase domain-containing protein</fullName>
    </recommendedName>
</protein>
<dbReference type="GO" id="GO:1990604">
    <property type="term" value="C:IRE1-TRAF2-ASK1 complex"/>
    <property type="evidence" value="ECO:0007669"/>
    <property type="project" value="TreeGrafter"/>
</dbReference>
<organism evidence="2 3">
    <name type="scientific">Chironomus riparius</name>
    <dbReference type="NCBI Taxonomy" id="315576"/>
    <lineage>
        <taxon>Eukaryota</taxon>
        <taxon>Metazoa</taxon>
        <taxon>Ecdysozoa</taxon>
        <taxon>Arthropoda</taxon>
        <taxon>Hexapoda</taxon>
        <taxon>Insecta</taxon>
        <taxon>Pterygota</taxon>
        <taxon>Neoptera</taxon>
        <taxon>Endopterygota</taxon>
        <taxon>Diptera</taxon>
        <taxon>Nematocera</taxon>
        <taxon>Chironomoidea</taxon>
        <taxon>Chironomidae</taxon>
        <taxon>Chironominae</taxon>
        <taxon>Chironomus</taxon>
    </lineage>
</organism>
<dbReference type="PANTHER" id="PTHR13954">
    <property type="entry name" value="IRE1-RELATED"/>
    <property type="match status" value="1"/>
</dbReference>
<dbReference type="SMART" id="SM00220">
    <property type="entry name" value="S_TKc"/>
    <property type="match status" value="1"/>
</dbReference>
<dbReference type="GO" id="GO:0004521">
    <property type="term" value="F:RNA endonuclease activity"/>
    <property type="evidence" value="ECO:0007669"/>
    <property type="project" value="InterPro"/>
</dbReference>
<dbReference type="GO" id="GO:0070059">
    <property type="term" value="P:intrinsic apoptotic signaling pathway in response to endoplasmic reticulum stress"/>
    <property type="evidence" value="ECO:0007669"/>
    <property type="project" value="TreeGrafter"/>
</dbReference>
<dbReference type="GO" id="GO:0036498">
    <property type="term" value="P:IRE1-mediated unfolded protein response"/>
    <property type="evidence" value="ECO:0007669"/>
    <property type="project" value="TreeGrafter"/>
</dbReference>
<evidence type="ECO:0000259" key="1">
    <source>
        <dbReference type="PROSITE" id="PS50011"/>
    </source>
</evidence>
<accession>A0A9N9WVH4</accession>
<dbReference type="SUPFAM" id="SSF56112">
    <property type="entry name" value="Protein kinase-like (PK-like)"/>
    <property type="match status" value="1"/>
</dbReference>
<dbReference type="PROSITE" id="PS50011">
    <property type="entry name" value="PROTEIN_KINASE_DOM"/>
    <property type="match status" value="1"/>
</dbReference>
<dbReference type="GO" id="GO:0004674">
    <property type="term" value="F:protein serine/threonine kinase activity"/>
    <property type="evidence" value="ECO:0007669"/>
    <property type="project" value="InterPro"/>
</dbReference>
<dbReference type="AlphaFoldDB" id="A0A9N9WVH4"/>
<feature type="domain" description="Protein kinase" evidence="1">
    <location>
        <begin position="1"/>
        <end position="282"/>
    </location>
</feature>
<dbReference type="InterPro" id="IPR011009">
    <property type="entry name" value="Kinase-like_dom_sf"/>
</dbReference>
<dbReference type="Pfam" id="PF00069">
    <property type="entry name" value="Pkinase"/>
    <property type="match status" value="1"/>
</dbReference>
<dbReference type="EMBL" id="OU895880">
    <property type="protein sequence ID" value="CAG9810842.1"/>
    <property type="molecule type" value="Genomic_DNA"/>
</dbReference>
<reference evidence="2" key="2">
    <citation type="submission" date="2022-10" db="EMBL/GenBank/DDBJ databases">
        <authorList>
            <consortium name="ENA_rothamsted_submissions"/>
            <consortium name="culmorum"/>
            <person name="King R."/>
        </authorList>
    </citation>
    <scope>NUCLEOTIDE SEQUENCE</scope>
</reference>
<evidence type="ECO:0000313" key="2">
    <source>
        <dbReference type="EMBL" id="CAG9810842.1"/>
    </source>
</evidence>
<name>A0A9N9WVH4_9DIPT</name>
<reference evidence="2" key="1">
    <citation type="submission" date="2022-01" db="EMBL/GenBank/DDBJ databases">
        <authorList>
            <person name="King R."/>
        </authorList>
    </citation>
    <scope>NUCLEOTIDE SEQUENCE</scope>
</reference>